<name>A0A8H3X9S0_GIGMA</name>
<evidence type="ECO:0000313" key="2">
    <source>
        <dbReference type="Proteomes" id="UP000439903"/>
    </source>
</evidence>
<comment type="caution">
    <text evidence="1">The sequence shown here is derived from an EMBL/GenBank/DDBJ whole genome shotgun (WGS) entry which is preliminary data.</text>
</comment>
<dbReference type="Proteomes" id="UP000439903">
    <property type="component" value="Unassembled WGS sequence"/>
</dbReference>
<keyword evidence="2" id="KW-1185">Reference proteome</keyword>
<dbReference type="AlphaFoldDB" id="A0A8H3X9S0"/>
<reference evidence="1 2" key="1">
    <citation type="journal article" date="2019" name="Environ. Microbiol.">
        <title>At the nexus of three kingdoms: the genome of the mycorrhizal fungus Gigaspora margarita provides insights into plant, endobacterial and fungal interactions.</title>
        <authorList>
            <person name="Venice F."/>
            <person name="Ghignone S."/>
            <person name="Salvioli di Fossalunga A."/>
            <person name="Amselem J."/>
            <person name="Novero M."/>
            <person name="Xianan X."/>
            <person name="Sedzielewska Toro K."/>
            <person name="Morin E."/>
            <person name="Lipzen A."/>
            <person name="Grigoriev I.V."/>
            <person name="Henrissat B."/>
            <person name="Martin F.M."/>
            <person name="Bonfante P."/>
        </authorList>
    </citation>
    <scope>NUCLEOTIDE SEQUENCE [LARGE SCALE GENOMIC DNA]</scope>
    <source>
        <strain evidence="1 2">BEG34</strain>
    </source>
</reference>
<dbReference type="EMBL" id="WTPW01001535">
    <property type="protein sequence ID" value="KAF0429785.1"/>
    <property type="molecule type" value="Genomic_DNA"/>
</dbReference>
<organism evidence="1 2">
    <name type="scientific">Gigaspora margarita</name>
    <dbReference type="NCBI Taxonomy" id="4874"/>
    <lineage>
        <taxon>Eukaryota</taxon>
        <taxon>Fungi</taxon>
        <taxon>Fungi incertae sedis</taxon>
        <taxon>Mucoromycota</taxon>
        <taxon>Glomeromycotina</taxon>
        <taxon>Glomeromycetes</taxon>
        <taxon>Diversisporales</taxon>
        <taxon>Gigasporaceae</taxon>
        <taxon>Gigaspora</taxon>
    </lineage>
</organism>
<dbReference type="OrthoDB" id="2337740at2759"/>
<accession>A0A8H3X9S0</accession>
<evidence type="ECO:0000313" key="1">
    <source>
        <dbReference type="EMBL" id="KAF0429785.1"/>
    </source>
</evidence>
<sequence length="133" mass="15257">MAAVSKYLKCHEDHLANRIRVFYRCYHAEVYKSVAGNDQTDKKPKKSKKFIKCGYKSQLVVTTTSSSEMPQMIVKYIPHLGHISGSVKDIGTLRISQEVHEWIANNIRSGLNISKISQLFQKRACDIEKAWQE</sequence>
<gene>
    <name evidence="1" type="ORF">F8M41_005634</name>
</gene>
<proteinExistence type="predicted"/>
<protein>
    <submittedName>
        <fullName evidence="1">Uncharacterized protein</fullName>
    </submittedName>
</protein>